<evidence type="ECO:0000313" key="2">
    <source>
        <dbReference type="Proteomes" id="UP000014962"/>
    </source>
</evidence>
<reference evidence="1 2" key="1">
    <citation type="journal article" date="2013" name="Genome Announc.">
        <title>Draft Genome Sequence of Winogradskyella psychrotolerans RS-3T, Isolated from the Marine Transect of Kongsfjorden, Ny-Alesund, Svalbard, Arctic Ocean.</title>
        <authorList>
            <person name="Kumar Pinnaka A."/>
            <person name="Ara S."/>
            <person name="Singh A."/>
            <person name="Shivaji S."/>
        </authorList>
    </citation>
    <scope>NUCLEOTIDE SEQUENCE [LARGE SCALE GENOMIC DNA]</scope>
    <source>
        <strain evidence="1 2">RS-3</strain>
    </source>
</reference>
<protein>
    <submittedName>
        <fullName evidence="1">Uncharacterized protein</fullName>
    </submittedName>
</protein>
<gene>
    <name evidence="1" type="ORF">ADIWIN_3165</name>
</gene>
<dbReference type="EMBL" id="ATMR01000145">
    <property type="protein sequence ID" value="EPR71718.1"/>
    <property type="molecule type" value="Genomic_DNA"/>
</dbReference>
<accession>S7X6R5</accession>
<dbReference type="AlphaFoldDB" id="S7X6R5"/>
<evidence type="ECO:0000313" key="1">
    <source>
        <dbReference type="EMBL" id="EPR71718.1"/>
    </source>
</evidence>
<name>S7X6R5_9FLAO</name>
<sequence>MLGILLTTCKSHEVDGIWMSYNDRVINTDFPYSSTIEGFLIDFDKKEFSCFDSDSIQKIDIDFTKKPATTSY</sequence>
<dbReference type="OrthoDB" id="1439281at2"/>
<dbReference type="RefSeq" id="WP_020896865.1">
    <property type="nucleotide sequence ID" value="NZ_ATMR01000145.1"/>
</dbReference>
<comment type="caution">
    <text evidence="1">The sequence shown here is derived from an EMBL/GenBank/DDBJ whole genome shotgun (WGS) entry which is preliminary data.</text>
</comment>
<proteinExistence type="predicted"/>
<dbReference type="Proteomes" id="UP000014962">
    <property type="component" value="Unassembled WGS sequence"/>
</dbReference>
<organism evidence="1 2">
    <name type="scientific">Winogradskyella psychrotolerans RS-3</name>
    <dbReference type="NCBI Taxonomy" id="641526"/>
    <lineage>
        <taxon>Bacteria</taxon>
        <taxon>Pseudomonadati</taxon>
        <taxon>Bacteroidota</taxon>
        <taxon>Flavobacteriia</taxon>
        <taxon>Flavobacteriales</taxon>
        <taxon>Flavobacteriaceae</taxon>
        <taxon>Winogradskyella</taxon>
    </lineage>
</organism>
<keyword evidence="2" id="KW-1185">Reference proteome</keyword>